<accession>A0AAD4XTJ5</accession>
<comment type="caution">
    <text evidence="1">The sequence shown here is derived from an EMBL/GenBank/DDBJ whole genome shotgun (WGS) entry which is preliminary data.</text>
</comment>
<sequence>MNSTNNPCATINLSFITNCVFILVARNSSFPFLCRTTPRTEVIVTFSLQNCYRWELNGSNLFHEPSSLPSSPWMRVVNSFGKFF</sequence>
<protein>
    <submittedName>
        <fullName evidence="1">Uncharacterized protein</fullName>
    </submittedName>
</protein>
<dbReference type="AlphaFoldDB" id="A0AAD4XTJ5"/>
<proteinExistence type="predicted"/>
<name>A0AAD4XTJ5_9MAGN</name>
<keyword evidence="2" id="KW-1185">Reference proteome</keyword>
<organism evidence="1 2">
    <name type="scientific">Papaver atlanticum</name>
    <dbReference type="NCBI Taxonomy" id="357466"/>
    <lineage>
        <taxon>Eukaryota</taxon>
        <taxon>Viridiplantae</taxon>
        <taxon>Streptophyta</taxon>
        <taxon>Embryophyta</taxon>
        <taxon>Tracheophyta</taxon>
        <taxon>Spermatophyta</taxon>
        <taxon>Magnoliopsida</taxon>
        <taxon>Ranunculales</taxon>
        <taxon>Papaveraceae</taxon>
        <taxon>Papaveroideae</taxon>
        <taxon>Papaver</taxon>
    </lineage>
</organism>
<evidence type="ECO:0000313" key="1">
    <source>
        <dbReference type="EMBL" id="KAI3954583.1"/>
    </source>
</evidence>
<gene>
    <name evidence="1" type="ORF">MKW98_019714</name>
</gene>
<reference evidence="1" key="1">
    <citation type="submission" date="2022-04" db="EMBL/GenBank/DDBJ databases">
        <title>A functionally conserved STORR gene fusion in Papaver species that diverged 16.8 million years ago.</title>
        <authorList>
            <person name="Catania T."/>
        </authorList>
    </citation>
    <scope>NUCLEOTIDE SEQUENCE</scope>
    <source>
        <strain evidence="1">S-188037</strain>
    </source>
</reference>
<evidence type="ECO:0000313" key="2">
    <source>
        <dbReference type="Proteomes" id="UP001202328"/>
    </source>
</evidence>
<dbReference type="Proteomes" id="UP001202328">
    <property type="component" value="Unassembled WGS sequence"/>
</dbReference>
<dbReference type="EMBL" id="JAJJMB010001902">
    <property type="protein sequence ID" value="KAI3954583.1"/>
    <property type="molecule type" value="Genomic_DNA"/>
</dbReference>